<feature type="transmembrane region" description="Helical" evidence="3">
    <location>
        <begin position="24"/>
        <end position="46"/>
    </location>
</feature>
<keyword evidence="3" id="KW-1133">Transmembrane helix</keyword>
<dbReference type="InterPro" id="IPR036259">
    <property type="entry name" value="MFS_trans_sf"/>
</dbReference>
<dbReference type="InterPro" id="IPR050327">
    <property type="entry name" value="Proton-linked_MCT"/>
</dbReference>
<feature type="transmembrane region" description="Helical" evidence="3">
    <location>
        <begin position="191"/>
        <end position="213"/>
    </location>
</feature>
<dbReference type="GO" id="GO:0022857">
    <property type="term" value="F:transmembrane transporter activity"/>
    <property type="evidence" value="ECO:0007669"/>
    <property type="project" value="InterPro"/>
</dbReference>
<feature type="transmembrane region" description="Helical" evidence="3">
    <location>
        <begin position="111"/>
        <end position="134"/>
    </location>
</feature>
<evidence type="ECO:0000259" key="4">
    <source>
        <dbReference type="PROSITE" id="PS50850"/>
    </source>
</evidence>
<feature type="transmembrane region" description="Helical" evidence="3">
    <location>
        <begin position="140"/>
        <end position="162"/>
    </location>
</feature>
<dbReference type="GO" id="GO:0016020">
    <property type="term" value="C:membrane"/>
    <property type="evidence" value="ECO:0007669"/>
    <property type="project" value="UniProtKB-SubCell"/>
</dbReference>
<feature type="transmembrane region" description="Helical" evidence="3">
    <location>
        <begin position="279"/>
        <end position="305"/>
    </location>
</feature>
<dbReference type="PANTHER" id="PTHR11360">
    <property type="entry name" value="MONOCARBOXYLATE TRANSPORTER"/>
    <property type="match status" value="1"/>
</dbReference>
<gene>
    <name evidence="5" type="ORF">CDD81_20</name>
</gene>
<dbReference type="PROSITE" id="PS50850">
    <property type="entry name" value="MFS"/>
    <property type="match status" value="1"/>
</dbReference>
<feature type="domain" description="Major facilitator superfamily (MFS) profile" evidence="4">
    <location>
        <begin position="1"/>
        <end position="327"/>
    </location>
</feature>
<dbReference type="PANTHER" id="PTHR11360:SF177">
    <property type="entry name" value="RIBOFLAVIN TRANSPORTER MCH5"/>
    <property type="match status" value="1"/>
</dbReference>
<feature type="transmembrane region" description="Helical" evidence="3">
    <location>
        <begin position="251"/>
        <end position="273"/>
    </location>
</feature>
<feature type="transmembrane region" description="Helical" evidence="3">
    <location>
        <begin position="75"/>
        <end position="99"/>
    </location>
</feature>
<dbReference type="AlphaFoldDB" id="A0A2C5YKF7"/>
<evidence type="ECO:0000256" key="2">
    <source>
        <dbReference type="ARBA" id="ARBA00006727"/>
    </source>
</evidence>
<keyword evidence="6" id="KW-1185">Reference proteome</keyword>
<name>A0A2C5YKF7_9HYPO</name>
<keyword evidence="3" id="KW-0472">Membrane</keyword>
<dbReference type="Gene3D" id="1.20.1250.20">
    <property type="entry name" value="MFS general substrate transporter like domains"/>
    <property type="match status" value="1"/>
</dbReference>
<organism evidence="5 6">
    <name type="scientific">Ophiocordyceps australis</name>
    <dbReference type="NCBI Taxonomy" id="1399860"/>
    <lineage>
        <taxon>Eukaryota</taxon>
        <taxon>Fungi</taxon>
        <taxon>Dikarya</taxon>
        <taxon>Ascomycota</taxon>
        <taxon>Pezizomycotina</taxon>
        <taxon>Sordariomycetes</taxon>
        <taxon>Hypocreomycetidae</taxon>
        <taxon>Hypocreales</taxon>
        <taxon>Ophiocordycipitaceae</taxon>
        <taxon>Ophiocordyceps</taxon>
    </lineage>
</organism>
<evidence type="ECO:0000256" key="1">
    <source>
        <dbReference type="ARBA" id="ARBA00004141"/>
    </source>
</evidence>
<evidence type="ECO:0000313" key="6">
    <source>
        <dbReference type="Proteomes" id="UP000226192"/>
    </source>
</evidence>
<protein>
    <recommendedName>
        <fullName evidence="4">Major facilitator superfamily (MFS) profile domain-containing protein</fullName>
    </recommendedName>
</protein>
<dbReference type="InterPro" id="IPR011701">
    <property type="entry name" value="MFS"/>
</dbReference>
<dbReference type="SUPFAM" id="SSF103473">
    <property type="entry name" value="MFS general substrate transporter"/>
    <property type="match status" value="1"/>
</dbReference>
<dbReference type="Pfam" id="PF07690">
    <property type="entry name" value="MFS_1"/>
    <property type="match status" value="1"/>
</dbReference>
<keyword evidence="3" id="KW-0812">Transmembrane</keyword>
<feature type="transmembrane region" description="Helical" evidence="3">
    <location>
        <begin position="53"/>
        <end position="69"/>
    </location>
</feature>
<sequence>MNSAGVYQSWLARHQLAEANLTQIGWIFGFYNFFSFFAGVALGPTLDAQGPRLVTLGGAMLLLALYASLGLCRSYWHFFLCFGLLGSLSTSMLFTAAMATVQQCFSTRRGLATGIAISGGSVGGIVSPLVLGSLLPRVGFAWATRAVALIMVPFLAAALALVRGHGPVSPRVGNEALQGRPSEHAILTARVLVISVGAFFVELAMFIPVTYIVSYACAHNMSVDTAYTMTTLLNLGSMLGRWLPGWAGDGLGYFNTQIAALALCLAAILGLWMPFGGSLAGLVVFVLLFGLGSGSGISLVPVCIAQLCHGEAYARTFTCVYSIGSFG</sequence>
<comment type="caution">
    <text evidence="5">The sequence shown here is derived from an EMBL/GenBank/DDBJ whole genome shotgun (WGS) entry which is preliminary data.</text>
</comment>
<comment type="similarity">
    <text evidence="2">Belongs to the major facilitator superfamily. Monocarboxylate porter (TC 2.A.1.13) family.</text>
</comment>
<dbReference type="EMBL" id="NJET01000001">
    <property type="protein sequence ID" value="PHH67411.1"/>
    <property type="molecule type" value="Genomic_DNA"/>
</dbReference>
<proteinExistence type="inferred from homology"/>
<accession>A0A2C5YKF7</accession>
<reference evidence="5 6" key="1">
    <citation type="submission" date="2017-06" db="EMBL/GenBank/DDBJ databases">
        <title>Ant-infecting Ophiocordyceps genomes reveal a high diversity of potential behavioral manipulation genes and a possible major role for enterotoxins.</title>
        <authorList>
            <person name="De Bekker C."/>
            <person name="Evans H.C."/>
            <person name="Brachmann A."/>
            <person name="Hughes D.P."/>
        </authorList>
    </citation>
    <scope>NUCLEOTIDE SEQUENCE [LARGE SCALE GENOMIC DNA]</scope>
    <source>
        <strain evidence="5 6">Map64</strain>
    </source>
</reference>
<dbReference type="Proteomes" id="UP000226192">
    <property type="component" value="Unassembled WGS sequence"/>
</dbReference>
<dbReference type="OrthoDB" id="410267at2759"/>
<evidence type="ECO:0000256" key="3">
    <source>
        <dbReference type="SAM" id="Phobius"/>
    </source>
</evidence>
<evidence type="ECO:0000313" key="5">
    <source>
        <dbReference type="EMBL" id="PHH67411.1"/>
    </source>
</evidence>
<dbReference type="InterPro" id="IPR020846">
    <property type="entry name" value="MFS_dom"/>
</dbReference>
<comment type="subcellular location">
    <subcellularLocation>
        <location evidence="1">Membrane</location>
        <topology evidence="1">Multi-pass membrane protein</topology>
    </subcellularLocation>
</comment>